<gene>
    <name evidence="4" type="ORF">K2173_025421</name>
</gene>
<evidence type="ECO:0000313" key="4">
    <source>
        <dbReference type="EMBL" id="KAJ8900644.1"/>
    </source>
</evidence>
<accession>A0AAV8UDW7</accession>
<feature type="compositionally biased region" description="Low complexity" evidence="1">
    <location>
        <begin position="688"/>
        <end position="700"/>
    </location>
</feature>
<evidence type="ECO:0008006" key="6">
    <source>
        <dbReference type="Google" id="ProtNLM"/>
    </source>
</evidence>
<dbReference type="InterPro" id="IPR022212">
    <property type="entry name" value="DUF3741"/>
</dbReference>
<comment type="caution">
    <text evidence="4">The sequence shown here is derived from an EMBL/GenBank/DDBJ whole genome shotgun (WGS) entry which is preliminary data.</text>
</comment>
<evidence type="ECO:0000259" key="2">
    <source>
        <dbReference type="Pfam" id="PF12552"/>
    </source>
</evidence>
<feature type="compositionally biased region" description="Polar residues" evidence="1">
    <location>
        <begin position="584"/>
        <end position="603"/>
    </location>
</feature>
<feature type="domain" description="DUF3741" evidence="2">
    <location>
        <begin position="224"/>
        <end position="267"/>
    </location>
</feature>
<dbReference type="InterPro" id="IPR025486">
    <property type="entry name" value="DUF4378"/>
</dbReference>
<feature type="compositionally biased region" description="Basic and acidic residues" evidence="1">
    <location>
        <begin position="467"/>
        <end position="477"/>
    </location>
</feature>
<dbReference type="Proteomes" id="UP001159364">
    <property type="component" value="Linkage Group LG08"/>
</dbReference>
<feature type="region of interest" description="Disordered" evidence="1">
    <location>
        <begin position="641"/>
        <end position="703"/>
    </location>
</feature>
<feature type="compositionally biased region" description="Basic and acidic residues" evidence="1">
    <location>
        <begin position="405"/>
        <end position="423"/>
    </location>
</feature>
<name>A0AAV8UDW7_9ROSI</name>
<feature type="compositionally biased region" description="Polar residues" evidence="1">
    <location>
        <begin position="644"/>
        <end position="656"/>
    </location>
</feature>
<feature type="domain" description="DUF4378" evidence="3">
    <location>
        <begin position="779"/>
        <end position="927"/>
    </location>
</feature>
<feature type="region of interest" description="Disordered" evidence="1">
    <location>
        <begin position="104"/>
        <end position="139"/>
    </location>
</feature>
<evidence type="ECO:0000256" key="1">
    <source>
        <dbReference type="SAM" id="MobiDB-lite"/>
    </source>
</evidence>
<keyword evidence="5" id="KW-1185">Reference proteome</keyword>
<feature type="compositionally biased region" description="Basic residues" evidence="1">
    <location>
        <begin position="124"/>
        <end position="137"/>
    </location>
</feature>
<organism evidence="4 5">
    <name type="scientific">Erythroxylum novogranatense</name>
    <dbReference type="NCBI Taxonomy" id="1862640"/>
    <lineage>
        <taxon>Eukaryota</taxon>
        <taxon>Viridiplantae</taxon>
        <taxon>Streptophyta</taxon>
        <taxon>Embryophyta</taxon>
        <taxon>Tracheophyta</taxon>
        <taxon>Spermatophyta</taxon>
        <taxon>Magnoliopsida</taxon>
        <taxon>eudicotyledons</taxon>
        <taxon>Gunneridae</taxon>
        <taxon>Pentapetalae</taxon>
        <taxon>rosids</taxon>
        <taxon>fabids</taxon>
        <taxon>Malpighiales</taxon>
        <taxon>Erythroxylaceae</taxon>
        <taxon>Erythroxylum</taxon>
    </lineage>
</organism>
<dbReference type="PANTHER" id="PTHR47212:SF4">
    <property type="entry name" value="ADHESIN-LIKE PROTEIN, PUTATIVE (DUF3741)-RELATED"/>
    <property type="match status" value="1"/>
</dbReference>
<feature type="region of interest" description="Disordered" evidence="1">
    <location>
        <begin position="584"/>
        <end position="605"/>
    </location>
</feature>
<evidence type="ECO:0000313" key="5">
    <source>
        <dbReference type="Proteomes" id="UP001159364"/>
    </source>
</evidence>
<feature type="compositionally biased region" description="Basic and acidic residues" evidence="1">
    <location>
        <begin position="104"/>
        <end position="123"/>
    </location>
</feature>
<dbReference type="Pfam" id="PF14309">
    <property type="entry name" value="DUF4378"/>
    <property type="match status" value="1"/>
</dbReference>
<reference evidence="4 5" key="1">
    <citation type="submission" date="2021-09" db="EMBL/GenBank/DDBJ databases">
        <title>Genomic insights and catalytic innovation underlie evolution of tropane alkaloids biosynthesis.</title>
        <authorList>
            <person name="Wang Y.-J."/>
            <person name="Tian T."/>
            <person name="Huang J.-P."/>
            <person name="Huang S.-X."/>
        </authorList>
    </citation>
    <scope>NUCLEOTIDE SEQUENCE [LARGE SCALE GENOMIC DNA]</scope>
    <source>
        <strain evidence="4">KIB-2018</strain>
        <tissue evidence="4">Leaf</tissue>
    </source>
</reference>
<protein>
    <recommendedName>
        <fullName evidence="6">DUF4378 domain-containing protein</fullName>
    </recommendedName>
</protein>
<feature type="region of interest" description="Disordered" evidence="1">
    <location>
        <begin position="458"/>
        <end position="477"/>
    </location>
</feature>
<dbReference type="EMBL" id="JAIWQS010000008">
    <property type="protein sequence ID" value="KAJ8900644.1"/>
    <property type="molecule type" value="Genomic_DNA"/>
</dbReference>
<evidence type="ECO:0000259" key="3">
    <source>
        <dbReference type="Pfam" id="PF14309"/>
    </source>
</evidence>
<proteinExistence type="predicted"/>
<feature type="region of interest" description="Disordered" evidence="1">
    <location>
        <begin position="37"/>
        <end position="73"/>
    </location>
</feature>
<sequence>MAKKSQKRTARHGRDRSGCMWGIINMFDFRHGRTTQRLLSDKRPGNRHAAGASSRKNKTETVTNPKENCPEAPDVEETIIAADAGKPSVKKLIEEEMFIEQDSKEEMNNAQVEPKESNAEHGCHNRKNQKRRSRSRSRSCDLGIEDLHVDEKMQTEFSCLQKSEKQSKNGLLMEAIMEEFCHQIHKKSVSYVNHSQHDEVRCQLNQKNPDFEEKLVEAIKCLISQKLINEKNGTEEGNMNLSKELRDALQILSSDEIFLKLLQGPKSVMLKYIQGLSDAQTEKSKGSQRLKDENSELLVGSNMSEKDLCDLRQPDKIVHTKQHKFFRRRTRSLEKIPSEGNNSYQTTNTTVILKPGLTGLQNSEEESNTSSLSKPHLIIRNREGNERAGSYFSLTEIKRKLKHAMGKERQENSSADTSKKHTSECAAIRNSEKGSKDISGFNSTSKDHFFVEKIARPPNAVKKEKKASRPKEYETSRPHDIANNKQRASNIYVEARKHLSEMLSNGAGNEDFSSRQVPKTLGKILSLPDYTISPIPSPGRDWGQIHGIGQARLSSCDQFQKQERNTSHTSQISLNSETHSFVSDGITTSKEHSPTNADSSASNELVVDIEVENNLCSGENDIASEGEMDIVKTIDAASLKENDTVNSPERNSSFSTAYDEPPGTPEVCKETECHESTEQDSYEETQYSSSPSLSPRTSCPVTKQDGDLEHAAEVPDRPSPVSVLEPIFSEEDISPASIRSQPAELRLQPQRIQFGDDEPLATDQAISLKTCVEDKESIFEYVTEVLEVSGINGDEFYIRSCISDQLLDPSIFSEVQYFPNQLCCDKKLLFDCINEVLVEVYGYYLGCFPGLLLVKRTIRPFPDMKNAIREIWEGVYWHLLPFPPPHTLDQIVSKDLAKTGTWMDLQFDTETIVVDIVEAIFEDLTEEILCSCEDQSWESVDAITPAELMVTENTSHL</sequence>
<feature type="compositionally biased region" description="Basic and acidic residues" evidence="1">
    <location>
        <begin position="667"/>
        <end position="677"/>
    </location>
</feature>
<dbReference type="Pfam" id="PF12552">
    <property type="entry name" value="DUF3741"/>
    <property type="match status" value="1"/>
</dbReference>
<dbReference type="AlphaFoldDB" id="A0AAV8UDW7"/>
<dbReference type="PANTHER" id="PTHR47212">
    <property type="entry name" value="ADHESIN-LIKE PROTEIN, PUTATIVE (DUF3741)-RELATED"/>
    <property type="match status" value="1"/>
</dbReference>
<feature type="region of interest" description="Disordered" evidence="1">
    <location>
        <begin position="404"/>
        <end position="440"/>
    </location>
</feature>